<keyword evidence="1" id="KW-0175">Coiled coil</keyword>
<name>A0A4V6NGV8_9FLAO</name>
<feature type="transmembrane region" description="Helical" evidence="2">
    <location>
        <begin position="45"/>
        <end position="65"/>
    </location>
</feature>
<protein>
    <submittedName>
        <fullName evidence="3">Uncharacterized protein</fullName>
    </submittedName>
</protein>
<evidence type="ECO:0000256" key="1">
    <source>
        <dbReference type="SAM" id="Coils"/>
    </source>
</evidence>
<dbReference type="EMBL" id="SLUP01000005">
    <property type="protein sequence ID" value="TCL65457.1"/>
    <property type="molecule type" value="Genomic_DNA"/>
</dbReference>
<gene>
    <name evidence="3" type="ORF">EV196_105115</name>
</gene>
<comment type="caution">
    <text evidence="3">The sequence shown here is derived from an EMBL/GenBank/DDBJ whole genome shotgun (WGS) entry which is preliminary data.</text>
</comment>
<keyword evidence="4" id="KW-1185">Reference proteome</keyword>
<organism evidence="3 4">
    <name type="scientific">Mariniflexile fucanivorans</name>
    <dbReference type="NCBI Taxonomy" id="264023"/>
    <lineage>
        <taxon>Bacteria</taxon>
        <taxon>Pseudomonadati</taxon>
        <taxon>Bacteroidota</taxon>
        <taxon>Flavobacteriia</taxon>
        <taxon>Flavobacteriales</taxon>
        <taxon>Flavobacteriaceae</taxon>
        <taxon>Mariniflexile</taxon>
    </lineage>
</organism>
<accession>A0A4V6NGV8</accession>
<dbReference type="OrthoDB" id="1247025at2"/>
<evidence type="ECO:0000313" key="3">
    <source>
        <dbReference type="EMBL" id="TCL65457.1"/>
    </source>
</evidence>
<feature type="coiled-coil region" evidence="1">
    <location>
        <begin position="146"/>
        <end position="173"/>
    </location>
</feature>
<dbReference type="RefSeq" id="WP_132217875.1">
    <property type="nucleotide sequence ID" value="NZ_OX156936.1"/>
</dbReference>
<evidence type="ECO:0000256" key="2">
    <source>
        <dbReference type="SAM" id="Phobius"/>
    </source>
</evidence>
<keyword evidence="2" id="KW-0472">Membrane</keyword>
<dbReference type="AlphaFoldDB" id="A0A4V6NGV8"/>
<sequence>MESNKFDNTIKETLEGRKLQPSNDAWAKLSERLDHEEKNHTKKTIWWLGIAASLVGVFFMAFQFFNTEEVKPIIVDAPTVNEKNNNIQVVLDDVKTEKAAIKDIEENEAFEKLPLKEKISFPNIKNSIAITKENTIIKTEVIIQTVKKEEENLRFEEQKIQDVVAQVEALKSQNLEVTDAVIDQLLLQAQKEIRLKKMYNSTTGIVDANMLLQEVEADLDQSFRSKVFDAIKASYNSVKTAVAQRNE</sequence>
<dbReference type="Proteomes" id="UP000295455">
    <property type="component" value="Unassembled WGS sequence"/>
</dbReference>
<reference evidence="3 4" key="1">
    <citation type="submission" date="2019-03" db="EMBL/GenBank/DDBJ databases">
        <title>Genomic Encyclopedia of Type Strains, Phase IV (KMG-IV): sequencing the most valuable type-strain genomes for metagenomic binning, comparative biology and taxonomic classification.</title>
        <authorList>
            <person name="Goeker M."/>
        </authorList>
    </citation>
    <scope>NUCLEOTIDE SEQUENCE [LARGE SCALE GENOMIC DNA]</scope>
    <source>
        <strain evidence="3 4">DSM 18792</strain>
    </source>
</reference>
<proteinExistence type="predicted"/>
<keyword evidence="2" id="KW-1133">Transmembrane helix</keyword>
<keyword evidence="2" id="KW-0812">Transmembrane</keyword>
<evidence type="ECO:0000313" key="4">
    <source>
        <dbReference type="Proteomes" id="UP000295455"/>
    </source>
</evidence>